<dbReference type="AlphaFoldDB" id="M0QR38"/>
<comment type="caution">
    <text evidence="2">The sequence shown here is derived from an EMBL/GenBank/DDBJ whole genome shotgun (WGS) entry which is preliminary data.</text>
</comment>
<reference evidence="2 3" key="1">
    <citation type="submission" date="2013-01" db="EMBL/GenBank/DDBJ databases">
        <title>Whole genome shotgun sequence of Gordonia soli NBRC 108243.</title>
        <authorList>
            <person name="Isaki-Nakamura S."/>
            <person name="Hosoyama A."/>
            <person name="Tsuchikane K."/>
            <person name="Ando Y."/>
            <person name="Baba S."/>
            <person name="Ohji S."/>
            <person name="Hamada M."/>
            <person name="Tamura T."/>
            <person name="Yamazoe A."/>
            <person name="Yamazaki S."/>
            <person name="Fujita N."/>
        </authorList>
    </citation>
    <scope>NUCLEOTIDE SEQUENCE [LARGE SCALE GENOMIC DNA]</scope>
    <source>
        <strain evidence="2 3">NBRC 108243</strain>
    </source>
</reference>
<keyword evidence="3" id="KW-1185">Reference proteome</keyword>
<evidence type="ECO:0000313" key="3">
    <source>
        <dbReference type="Proteomes" id="UP000011666"/>
    </source>
</evidence>
<name>M0QR38_9ACTN</name>
<dbReference type="EMBL" id="BANX01000051">
    <property type="protein sequence ID" value="GAC71073.1"/>
    <property type="molecule type" value="Genomic_DNA"/>
</dbReference>
<proteinExistence type="predicted"/>
<gene>
    <name evidence="2" type="ORF">GS4_51_00110</name>
</gene>
<dbReference type="STRING" id="1223545.GS4_51_00110"/>
<feature type="region of interest" description="Disordered" evidence="1">
    <location>
        <begin position="1"/>
        <end position="31"/>
    </location>
</feature>
<feature type="region of interest" description="Disordered" evidence="1">
    <location>
        <begin position="104"/>
        <end position="156"/>
    </location>
</feature>
<protein>
    <submittedName>
        <fullName evidence="2">Uncharacterized protein</fullName>
    </submittedName>
</protein>
<accession>M0QR38</accession>
<sequence>MTTQYDETTDLPREQHQAPDGIDRANPDIPVGSGIEYNGEVITEARIKFVGGMSPAALKNPPKEGETRAYVVLATGKKHHFGRVNDETTLVVDVEPYVIYDRNLGPFGDQIERGPDEKVETDPDADVEDPKGGLFDGEGQITGDLEGEGDPDGDES</sequence>
<evidence type="ECO:0000313" key="2">
    <source>
        <dbReference type="EMBL" id="GAC71073.1"/>
    </source>
</evidence>
<feature type="compositionally biased region" description="Basic and acidic residues" evidence="1">
    <location>
        <begin position="110"/>
        <end position="121"/>
    </location>
</feature>
<dbReference type="Proteomes" id="UP000011666">
    <property type="component" value="Unassembled WGS sequence"/>
</dbReference>
<dbReference type="RefSeq" id="WP_007625756.1">
    <property type="nucleotide sequence ID" value="NZ_BANX01000051.1"/>
</dbReference>
<organism evidence="2 3">
    <name type="scientific">Gordonia soli NBRC 108243</name>
    <dbReference type="NCBI Taxonomy" id="1223545"/>
    <lineage>
        <taxon>Bacteria</taxon>
        <taxon>Bacillati</taxon>
        <taxon>Actinomycetota</taxon>
        <taxon>Actinomycetes</taxon>
        <taxon>Mycobacteriales</taxon>
        <taxon>Gordoniaceae</taxon>
        <taxon>Gordonia</taxon>
    </lineage>
</organism>
<feature type="compositionally biased region" description="Basic and acidic residues" evidence="1">
    <location>
        <begin position="10"/>
        <end position="26"/>
    </location>
</feature>
<dbReference type="OrthoDB" id="4793383at2"/>
<feature type="compositionally biased region" description="Acidic residues" evidence="1">
    <location>
        <begin position="145"/>
        <end position="156"/>
    </location>
</feature>
<evidence type="ECO:0000256" key="1">
    <source>
        <dbReference type="SAM" id="MobiDB-lite"/>
    </source>
</evidence>